<feature type="domain" description="Ketoreductase" evidence="5">
    <location>
        <begin position="50"/>
        <end position="232"/>
    </location>
</feature>
<protein>
    <submittedName>
        <fullName evidence="6">Short-chain dehydrogenase</fullName>
    </submittedName>
</protein>
<evidence type="ECO:0000313" key="6">
    <source>
        <dbReference type="EMBL" id="SCF12065.1"/>
    </source>
</evidence>
<evidence type="ECO:0000259" key="5">
    <source>
        <dbReference type="SMART" id="SM00822"/>
    </source>
</evidence>
<dbReference type="STRING" id="262898.GA0070564_103343"/>
<dbReference type="InterPro" id="IPR057326">
    <property type="entry name" value="KR_dom"/>
</dbReference>
<feature type="transmembrane region" description="Helical" evidence="4">
    <location>
        <begin position="345"/>
        <end position="364"/>
    </location>
</feature>
<keyword evidence="4" id="KW-0812">Transmembrane</keyword>
<keyword evidence="2" id="KW-0560">Oxidoreductase</keyword>
<evidence type="ECO:0000256" key="1">
    <source>
        <dbReference type="ARBA" id="ARBA00006484"/>
    </source>
</evidence>
<comment type="similarity">
    <text evidence="1 3">Belongs to the short-chain dehydrogenases/reductases (SDR) family.</text>
</comment>
<dbReference type="PRINTS" id="PR00080">
    <property type="entry name" value="SDRFAMILY"/>
</dbReference>
<keyword evidence="4" id="KW-1133">Transmembrane helix</keyword>
<keyword evidence="4" id="KW-0472">Membrane</keyword>
<reference evidence="7" key="1">
    <citation type="submission" date="2016-06" db="EMBL/GenBank/DDBJ databases">
        <authorList>
            <person name="Varghese N."/>
            <person name="Submissions Spin"/>
        </authorList>
    </citation>
    <scope>NUCLEOTIDE SEQUENCE [LARGE SCALE GENOMIC DNA]</scope>
    <source>
        <strain evidence="7">DSM 44830</strain>
    </source>
</reference>
<dbReference type="InterPro" id="IPR002347">
    <property type="entry name" value="SDR_fam"/>
</dbReference>
<dbReference type="EMBL" id="FMCX01000003">
    <property type="protein sequence ID" value="SCF12065.1"/>
    <property type="molecule type" value="Genomic_DNA"/>
</dbReference>
<gene>
    <name evidence="6" type="ORF">GA0070564_103343</name>
</gene>
<dbReference type="PANTHER" id="PTHR44196:SF1">
    <property type="entry name" value="DEHYDROGENASE_REDUCTASE SDR FAMILY MEMBER 7B"/>
    <property type="match status" value="1"/>
</dbReference>
<dbReference type="SMART" id="SM00822">
    <property type="entry name" value="PKS_KR"/>
    <property type="match status" value="1"/>
</dbReference>
<evidence type="ECO:0000256" key="2">
    <source>
        <dbReference type="ARBA" id="ARBA00023002"/>
    </source>
</evidence>
<dbReference type="SUPFAM" id="SSF51735">
    <property type="entry name" value="NAD(P)-binding Rossmann-fold domains"/>
    <property type="match status" value="1"/>
</dbReference>
<dbReference type="NCBIfam" id="NF005495">
    <property type="entry name" value="PRK07109.1"/>
    <property type="match status" value="1"/>
</dbReference>
<accession>A0A1C4XUC0</accession>
<dbReference type="AlphaFoldDB" id="A0A1C4XUC0"/>
<dbReference type="GO" id="GO:0016491">
    <property type="term" value="F:oxidoreductase activity"/>
    <property type="evidence" value="ECO:0007669"/>
    <property type="project" value="UniProtKB-KW"/>
</dbReference>
<evidence type="ECO:0000256" key="3">
    <source>
        <dbReference type="RuleBase" id="RU000363"/>
    </source>
</evidence>
<organism evidence="6 7">
    <name type="scientific">Micromonospora mirobrigensis</name>
    <dbReference type="NCBI Taxonomy" id="262898"/>
    <lineage>
        <taxon>Bacteria</taxon>
        <taxon>Bacillati</taxon>
        <taxon>Actinomycetota</taxon>
        <taxon>Actinomycetes</taxon>
        <taxon>Micromonosporales</taxon>
        <taxon>Micromonosporaceae</taxon>
        <taxon>Micromonospora</taxon>
    </lineage>
</organism>
<dbReference type="Proteomes" id="UP000199504">
    <property type="component" value="Unassembled WGS sequence"/>
</dbReference>
<dbReference type="PROSITE" id="PS00061">
    <property type="entry name" value="ADH_SHORT"/>
    <property type="match status" value="1"/>
</dbReference>
<name>A0A1C4XUC0_9ACTN</name>
<keyword evidence="7" id="KW-1185">Reference proteome</keyword>
<evidence type="ECO:0000313" key="7">
    <source>
        <dbReference type="Proteomes" id="UP000199504"/>
    </source>
</evidence>
<dbReference type="PRINTS" id="PR00081">
    <property type="entry name" value="GDHRDH"/>
</dbReference>
<dbReference type="GO" id="GO:0016020">
    <property type="term" value="C:membrane"/>
    <property type="evidence" value="ECO:0007669"/>
    <property type="project" value="TreeGrafter"/>
</dbReference>
<evidence type="ECO:0000256" key="4">
    <source>
        <dbReference type="SAM" id="Phobius"/>
    </source>
</evidence>
<dbReference type="PANTHER" id="PTHR44196">
    <property type="entry name" value="DEHYDROGENASE/REDUCTASE SDR FAMILY MEMBER 7B"/>
    <property type="match status" value="1"/>
</dbReference>
<dbReference type="InterPro" id="IPR020904">
    <property type="entry name" value="Sc_DH/Rdtase_CS"/>
</dbReference>
<dbReference type="Gene3D" id="3.40.50.720">
    <property type="entry name" value="NAD(P)-binding Rossmann-like Domain"/>
    <property type="match status" value="1"/>
</dbReference>
<proteinExistence type="inferred from homology"/>
<dbReference type="Pfam" id="PF00106">
    <property type="entry name" value="adh_short"/>
    <property type="match status" value="1"/>
</dbReference>
<sequence length="371" mass="39410">MASGTSILRGPITPARQSEFGHDRLVAIRMTCHGRGYRTGMPLTRSLSDATVVITGASGGIGAATAYALARRGADVVLAARTEPALRVVAERCHELGARTLVVPTDITDPVEVDRLAERAVAAFGRIDAWVNNAAVSAVGLFDEIPVPEFRRVVEVNLLGTVHGVRAALPHLAAAGGGVVVNNASVLAEVAMPYQSAYNATKHAVRGFADTVRQELRLTGRGAISICTVLPATIDTPFFRHAANHTGRELVPPPPVYPPELVAETIVRLLRRPKREAYAGGAARLLGLQWRLAPALAERALGWYVHRTQFGPAPRPDDTGNVFDADGRARPGGGWHGRRRRLVRVGAAFGLAAAGTAAGTVAAMRRSRVER</sequence>
<dbReference type="InterPro" id="IPR036291">
    <property type="entry name" value="NAD(P)-bd_dom_sf"/>
</dbReference>